<dbReference type="InterPro" id="IPR012001">
    <property type="entry name" value="Thiamin_PyroP_enz_TPP-bd_dom"/>
</dbReference>
<dbReference type="GO" id="GO:0000287">
    <property type="term" value="F:magnesium ion binding"/>
    <property type="evidence" value="ECO:0007669"/>
    <property type="project" value="InterPro"/>
</dbReference>
<dbReference type="FunFam" id="3.40.50.1220:FF:000006">
    <property type="entry name" value="2-hydroxyacyl-CoA lyase 1"/>
    <property type="match status" value="1"/>
</dbReference>
<dbReference type="NCBIfam" id="NF006721">
    <property type="entry name" value="PRK09259.1"/>
    <property type="match status" value="1"/>
</dbReference>
<dbReference type="PANTHER" id="PTHR43710">
    <property type="entry name" value="2-HYDROXYACYL-COA LYASE"/>
    <property type="match status" value="1"/>
</dbReference>
<dbReference type="InterPro" id="IPR029035">
    <property type="entry name" value="DHS-like_NAD/FAD-binding_dom"/>
</dbReference>
<comment type="caution">
    <text evidence="11">The sequence shown here is derived from an EMBL/GenBank/DDBJ whole genome shotgun (WGS) entry which is preliminary data.</text>
</comment>
<reference evidence="11 12" key="1">
    <citation type="submission" date="2009-02" db="EMBL/GenBank/DDBJ databases">
        <title>Draft genome sequence of Bifidobacterium pseudocatenulatum (DSM 20438).</title>
        <authorList>
            <person name="Sudarsanam P."/>
            <person name="Ley R."/>
            <person name="Guruge J."/>
            <person name="Turnbaugh P.J."/>
            <person name="Mahowald M."/>
            <person name="Liep D."/>
            <person name="Gordon J."/>
        </authorList>
    </citation>
    <scope>NUCLEOTIDE SEQUENCE [LARGE SCALE GENOMIC DNA]</scope>
    <source>
        <strain evidence="11 12">DSM 20438</strain>
    </source>
</reference>
<dbReference type="InterPro" id="IPR029061">
    <property type="entry name" value="THDP-binding"/>
</dbReference>
<dbReference type="GO" id="GO:0001561">
    <property type="term" value="P:fatty acid alpha-oxidation"/>
    <property type="evidence" value="ECO:0007669"/>
    <property type="project" value="TreeGrafter"/>
</dbReference>
<gene>
    <name evidence="11" type="primary">oxc</name>
    <name evidence="11" type="ORF">BIFPSEUDO_04213</name>
</gene>
<dbReference type="Pfam" id="PF00205">
    <property type="entry name" value="TPP_enzyme_M"/>
    <property type="match status" value="1"/>
</dbReference>
<evidence type="ECO:0000256" key="2">
    <source>
        <dbReference type="ARBA" id="ARBA00007812"/>
    </source>
</evidence>
<dbReference type="InterPro" id="IPR017660">
    <property type="entry name" value="Oxalyl-CoA_decarboxylase"/>
</dbReference>
<dbReference type="EMBL" id="ABXX02000005">
    <property type="protein sequence ID" value="EEG70177.1"/>
    <property type="molecule type" value="Genomic_DNA"/>
</dbReference>
<dbReference type="eggNOG" id="COG0028">
    <property type="taxonomic scope" value="Bacteria"/>
</dbReference>
<evidence type="ECO:0000313" key="11">
    <source>
        <dbReference type="EMBL" id="EEG70177.1"/>
    </source>
</evidence>
<keyword evidence="4" id="KW-0460">Magnesium</keyword>
<dbReference type="Gene3D" id="3.40.50.970">
    <property type="match status" value="2"/>
</dbReference>
<dbReference type="CDD" id="cd07035">
    <property type="entry name" value="TPP_PYR_POX_like"/>
    <property type="match status" value="1"/>
</dbReference>
<keyword evidence="6 11" id="KW-0456">Lyase</keyword>
<evidence type="ECO:0000259" key="10">
    <source>
        <dbReference type="Pfam" id="PF02776"/>
    </source>
</evidence>
<feature type="domain" description="Thiamine pyrophosphate enzyme central" evidence="8">
    <location>
        <begin position="226"/>
        <end position="353"/>
    </location>
</feature>
<evidence type="ECO:0000256" key="5">
    <source>
        <dbReference type="ARBA" id="ARBA00023052"/>
    </source>
</evidence>
<dbReference type="GO" id="GO:0033611">
    <property type="term" value="P:oxalate catabolic process"/>
    <property type="evidence" value="ECO:0007669"/>
    <property type="project" value="InterPro"/>
</dbReference>
<dbReference type="SUPFAM" id="SSF52518">
    <property type="entry name" value="Thiamin diphosphate-binding fold (THDP-binding)"/>
    <property type="match status" value="2"/>
</dbReference>
<protein>
    <submittedName>
        <fullName evidence="11">Oxalyl-CoA decarboxylase</fullName>
        <ecNumber evidence="11">4.1.1.8</ecNumber>
    </submittedName>
</protein>
<dbReference type="Pfam" id="PF02775">
    <property type="entry name" value="TPP_enzyme_C"/>
    <property type="match status" value="1"/>
</dbReference>
<sequence>MEVAMTEEHADETMVASMRADAERQGADDRKVTDAPHYLARVLMANGIRNMYGVVGIPVTDFARIAQGMGMRFVGMRHEEDAVNAAAADGFITGRPAVTLTVSAPGFLNGLPALLEATVNGYPVIMIGGSSTRHVVDLEEGEYEGLDQMNYAKQFCKASLRIDRIEDIPLAVARAMHIASSGRPGAVYIDFPDDTVAQTLSQSEADRLMWTATDPAPAMVPARKSIDAALALLRQAERPLMVIGKGAAIARAEEEIREFVKKTDIPFQPMSMAKGVVPDTDPHSTASCRSIALRNADVVLLVGARLNWMLSFGQGKTWNEHVKFIQIDINPEEIENTRSIDVPIVGDIRSAMTLLNGSLEEYPFKADETWLNMLKEASAKNVAKFETREQSDQLPMSHFNALGAIKKVYNKHHEDLILTNEGANSLDDCRNIIDMLEPRHRLDCGTWGVMGCGTGYAIGAALSTGKKVLYIGGDSAFGFDGMEVEVACRYQLPITFVVLNNGGIYRGDFENLGADGDPSPLTLTYNAHYEKVLEAFGGKGYYASTPEEVERMVGEAVESGKPSFVHVQIAQYAGKESGNIGALNPKPVVGALVDSEVTMYDYATGARM</sequence>
<organism evidence="11 12">
    <name type="scientific">Bifidobacterium pseudocatenulatum DSM 20438 = JCM 1200 = LMG 10505</name>
    <dbReference type="NCBI Taxonomy" id="547043"/>
    <lineage>
        <taxon>Bacteria</taxon>
        <taxon>Bacillati</taxon>
        <taxon>Actinomycetota</taxon>
        <taxon>Actinomycetes</taxon>
        <taxon>Bifidobacteriales</taxon>
        <taxon>Bifidobacteriaceae</taxon>
        <taxon>Bifidobacterium</taxon>
    </lineage>
</organism>
<evidence type="ECO:0000259" key="9">
    <source>
        <dbReference type="Pfam" id="PF02775"/>
    </source>
</evidence>
<dbReference type="AlphaFoldDB" id="C0BUX4"/>
<keyword evidence="3" id="KW-0479">Metal-binding</keyword>
<dbReference type="EC" id="4.1.1.8" evidence="11"/>
<comment type="cofactor">
    <cofactor evidence="1">
        <name>thiamine diphosphate</name>
        <dbReference type="ChEBI" id="CHEBI:58937"/>
    </cofactor>
</comment>
<dbReference type="GO" id="GO:0030976">
    <property type="term" value="F:thiamine pyrophosphate binding"/>
    <property type="evidence" value="ECO:0007669"/>
    <property type="project" value="InterPro"/>
</dbReference>
<dbReference type="InterPro" id="IPR012000">
    <property type="entry name" value="Thiamin_PyroP_enz_cen_dom"/>
</dbReference>
<accession>C0BUX4</accession>
<dbReference type="Gene3D" id="3.40.50.1220">
    <property type="entry name" value="TPP-binding domain"/>
    <property type="match status" value="1"/>
</dbReference>
<evidence type="ECO:0000256" key="1">
    <source>
        <dbReference type="ARBA" id="ARBA00001964"/>
    </source>
</evidence>
<evidence type="ECO:0000313" key="12">
    <source>
        <dbReference type="Proteomes" id="UP000003875"/>
    </source>
</evidence>
<dbReference type="GO" id="GO:0008949">
    <property type="term" value="F:oxalyl-CoA decarboxylase activity"/>
    <property type="evidence" value="ECO:0007669"/>
    <property type="project" value="UniProtKB-EC"/>
</dbReference>
<dbReference type="Proteomes" id="UP000003875">
    <property type="component" value="Unassembled WGS sequence"/>
</dbReference>
<dbReference type="NCBIfam" id="TIGR03254">
    <property type="entry name" value="oxalate_oxc"/>
    <property type="match status" value="1"/>
</dbReference>
<proteinExistence type="inferred from homology"/>
<dbReference type="PANTHER" id="PTHR43710:SF2">
    <property type="entry name" value="2-HYDROXYACYL-COA LYASE 1"/>
    <property type="match status" value="1"/>
</dbReference>
<feature type="domain" description="Thiamine pyrophosphate enzyme N-terminal TPP-binding" evidence="10">
    <location>
        <begin position="37"/>
        <end position="149"/>
    </location>
</feature>
<dbReference type="SUPFAM" id="SSF52467">
    <property type="entry name" value="DHS-like NAD/FAD-binding domain"/>
    <property type="match status" value="1"/>
</dbReference>
<comment type="similarity">
    <text evidence="2 7">Belongs to the TPP enzyme family.</text>
</comment>
<evidence type="ECO:0000256" key="6">
    <source>
        <dbReference type="ARBA" id="ARBA00023239"/>
    </source>
</evidence>
<evidence type="ECO:0000259" key="8">
    <source>
        <dbReference type="Pfam" id="PF00205"/>
    </source>
</evidence>
<reference evidence="11 12" key="2">
    <citation type="submission" date="2009-02" db="EMBL/GenBank/DDBJ databases">
        <authorList>
            <person name="Fulton L."/>
            <person name="Clifton S."/>
            <person name="Fulton B."/>
            <person name="Xu J."/>
            <person name="Minx P."/>
            <person name="Pepin K.H."/>
            <person name="Johnson M."/>
            <person name="Bhonagiri V."/>
            <person name="Nash W.E."/>
            <person name="Mardis E.R."/>
            <person name="Wilson R.K."/>
        </authorList>
    </citation>
    <scope>NUCLEOTIDE SEQUENCE [LARGE SCALE GENOMIC DNA]</scope>
    <source>
        <strain evidence="11 12">DSM 20438</strain>
    </source>
</reference>
<dbReference type="InterPro" id="IPR011766">
    <property type="entry name" value="TPP_enzyme_TPP-bd"/>
</dbReference>
<name>C0BUX4_BIFPS</name>
<evidence type="ECO:0000256" key="7">
    <source>
        <dbReference type="RuleBase" id="RU362132"/>
    </source>
</evidence>
<evidence type="ECO:0000256" key="3">
    <source>
        <dbReference type="ARBA" id="ARBA00022723"/>
    </source>
</evidence>
<evidence type="ECO:0000256" key="4">
    <source>
        <dbReference type="ARBA" id="ARBA00022842"/>
    </source>
</evidence>
<dbReference type="Pfam" id="PF02776">
    <property type="entry name" value="TPP_enzyme_N"/>
    <property type="match status" value="1"/>
</dbReference>
<dbReference type="InterPro" id="IPR045025">
    <property type="entry name" value="HACL1-like"/>
</dbReference>
<keyword evidence="5 7" id="KW-0786">Thiamine pyrophosphate</keyword>
<dbReference type="CDD" id="cd02004">
    <property type="entry name" value="TPP_BZL_OCoD_HPCL"/>
    <property type="match status" value="1"/>
</dbReference>
<feature type="domain" description="Thiamine pyrophosphate enzyme TPP-binding" evidence="9">
    <location>
        <begin position="432"/>
        <end position="567"/>
    </location>
</feature>